<evidence type="ECO:0000313" key="2">
    <source>
        <dbReference type="Proteomes" id="UP001343724"/>
    </source>
</evidence>
<dbReference type="RefSeq" id="WP_326454657.1">
    <property type="nucleotide sequence ID" value="NZ_JAYMFH010000006.1"/>
</dbReference>
<reference evidence="1 2" key="1">
    <citation type="submission" date="2024-01" db="EMBL/GenBank/DDBJ databases">
        <title>novel species in genus Adlercreutzia.</title>
        <authorList>
            <person name="Liu X."/>
        </authorList>
    </citation>
    <scope>NUCLEOTIDE SEQUENCE [LARGE SCALE GENOMIC DNA]</scope>
    <source>
        <strain evidence="1 2">R22</strain>
    </source>
</reference>
<dbReference type="Proteomes" id="UP001343724">
    <property type="component" value="Unassembled WGS sequence"/>
</dbReference>
<proteinExistence type="predicted"/>
<sequence length="257" mass="29589">MFNDFGSDLRRGDAVARLVYECVFLSDDGLGYSDNEDVCFVEYPKDSSLQYAGADIVVFPGKNRECLVEVKSAVDSAGPRAKSGLPLGTFAHELLYRNDKRELKPGWFVDTRKRSDVYLYCWIPVVRRELQREPGVPYYRIREIGDIGVLEVAIVEVRRLLEYIDRELFGEETEHSEAVIKDALLTKAKQMRTSGCQSNRIGKFRVIFSKSLKEEPVNLLIPKKDLRELAFRAFKIKQMTYSSDPARIEWAVTRWDD</sequence>
<keyword evidence="2" id="KW-1185">Reference proteome</keyword>
<evidence type="ECO:0008006" key="3">
    <source>
        <dbReference type="Google" id="ProtNLM"/>
    </source>
</evidence>
<dbReference type="EMBL" id="JAYMFH010000006">
    <property type="protein sequence ID" value="MEC4294942.1"/>
    <property type="molecule type" value="Genomic_DNA"/>
</dbReference>
<name>A0ABU6IYJ5_9ACTN</name>
<gene>
    <name evidence="1" type="ORF">VJ920_06440</name>
</gene>
<accession>A0ABU6IYJ5</accession>
<comment type="caution">
    <text evidence="1">The sequence shown here is derived from an EMBL/GenBank/DDBJ whole genome shotgun (WGS) entry which is preliminary data.</text>
</comment>
<protein>
    <recommendedName>
        <fullName evidence="3">Restriction endonuclease</fullName>
    </recommendedName>
</protein>
<organism evidence="1 2">
    <name type="scientific">Adlercreutzia shanghongiae</name>
    <dbReference type="NCBI Taxonomy" id="3111773"/>
    <lineage>
        <taxon>Bacteria</taxon>
        <taxon>Bacillati</taxon>
        <taxon>Actinomycetota</taxon>
        <taxon>Coriobacteriia</taxon>
        <taxon>Eggerthellales</taxon>
        <taxon>Eggerthellaceae</taxon>
        <taxon>Adlercreutzia</taxon>
    </lineage>
</organism>
<evidence type="ECO:0000313" key="1">
    <source>
        <dbReference type="EMBL" id="MEC4294942.1"/>
    </source>
</evidence>